<reference evidence="2" key="1">
    <citation type="journal article" date="2019" name="Int. J. Syst. Evol. Microbiol.">
        <title>The Global Catalogue of Microorganisms (GCM) 10K type strain sequencing project: providing services to taxonomists for standard genome sequencing and annotation.</title>
        <authorList>
            <consortium name="The Broad Institute Genomics Platform"/>
            <consortium name="The Broad Institute Genome Sequencing Center for Infectious Disease"/>
            <person name="Wu L."/>
            <person name="Ma J."/>
        </authorList>
    </citation>
    <scope>NUCLEOTIDE SEQUENCE [LARGE SCALE GENOMIC DNA]</scope>
    <source>
        <strain evidence="2">CCM 7403</strain>
    </source>
</reference>
<name>A0ABQ1Q086_9ACTN</name>
<evidence type="ECO:0000313" key="2">
    <source>
        <dbReference type="Proteomes" id="UP000630594"/>
    </source>
</evidence>
<organism evidence="1 2">
    <name type="scientific">Nocardioides daphniae</name>
    <dbReference type="NCBI Taxonomy" id="402297"/>
    <lineage>
        <taxon>Bacteria</taxon>
        <taxon>Bacillati</taxon>
        <taxon>Actinomycetota</taxon>
        <taxon>Actinomycetes</taxon>
        <taxon>Propionibacteriales</taxon>
        <taxon>Nocardioidaceae</taxon>
        <taxon>Nocardioides</taxon>
    </lineage>
</organism>
<accession>A0ABQ1Q086</accession>
<gene>
    <name evidence="1" type="ORF">GCM10007231_04330</name>
</gene>
<evidence type="ECO:0000313" key="1">
    <source>
        <dbReference type="EMBL" id="GGD08629.1"/>
    </source>
</evidence>
<proteinExistence type="predicted"/>
<sequence length="77" mass="8301">MLVVPLGVGAFHVTDVQIVDEHGYGVVVMRVRGVWNENCRESDLGSVLGQLGVAGEESPEVGRSVPLSGHFELMRAR</sequence>
<keyword evidence="2" id="KW-1185">Reference proteome</keyword>
<dbReference type="EMBL" id="BMCK01000001">
    <property type="protein sequence ID" value="GGD08629.1"/>
    <property type="molecule type" value="Genomic_DNA"/>
</dbReference>
<protein>
    <submittedName>
        <fullName evidence="1">Uncharacterized protein</fullName>
    </submittedName>
</protein>
<comment type="caution">
    <text evidence="1">The sequence shown here is derived from an EMBL/GenBank/DDBJ whole genome shotgun (WGS) entry which is preliminary data.</text>
</comment>
<dbReference type="Proteomes" id="UP000630594">
    <property type="component" value="Unassembled WGS sequence"/>
</dbReference>